<gene>
    <name evidence="2" type="ORF">F7725_012121</name>
</gene>
<proteinExistence type="predicted"/>
<feature type="compositionally biased region" description="Basic and acidic residues" evidence="1">
    <location>
        <begin position="230"/>
        <end position="251"/>
    </location>
</feature>
<feature type="compositionally biased region" description="Basic and acidic residues" evidence="1">
    <location>
        <begin position="451"/>
        <end position="464"/>
    </location>
</feature>
<keyword evidence="3" id="KW-1185">Reference proteome</keyword>
<evidence type="ECO:0000256" key="1">
    <source>
        <dbReference type="SAM" id="MobiDB-lite"/>
    </source>
</evidence>
<dbReference type="EMBL" id="JAAKFY010000004">
    <property type="protein sequence ID" value="KAF3858920.1"/>
    <property type="molecule type" value="Genomic_DNA"/>
</dbReference>
<feature type="compositionally biased region" description="Polar residues" evidence="1">
    <location>
        <begin position="467"/>
        <end position="479"/>
    </location>
</feature>
<dbReference type="PANTHER" id="PTHR18839:SF0">
    <property type="entry name" value="MITOTIC INTERACTOR AND SUBSTRATE OF PLK1 ISOFORM X1-RELATED"/>
    <property type="match status" value="1"/>
</dbReference>
<dbReference type="InterPro" id="IPR042779">
    <property type="entry name" value="MISP/MISP3-like"/>
</dbReference>
<feature type="region of interest" description="Disordered" evidence="1">
    <location>
        <begin position="407"/>
        <end position="486"/>
    </location>
</feature>
<feature type="region of interest" description="Disordered" evidence="1">
    <location>
        <begin position="184"/>
        <end position="295"/>
    </location>
</feature>
<sequence length="486" mass="54596">MKDDALSELLFFSPSASVPLTATPDPLDTWGHDPDNRDDLSDSHLSDCLQAELAVVYSDSDAGEDQWAGSTPCDVTNQEEADAEVHDGESMEEEKGYEAEVESVTEVQREEEEEERRNDDEEQRRSGRDVFMRTPSVNSTASSIDPDRKVPADFCVRMESHSEHVSNEHVDFLLARQQWRNMEKEVKGQPIPKPGLRAQGSFQGTHTSLSEDSGLDDVSYRSPMEEPESAVEREIRLTLEREERHRRERGGVSRGLAIPRPSTLQTGRSPPRPPACRTPTLSISPSPSCSSSLPRSGYHEMTANNVIILEPDCSGSASRNRLLSSAIGGLSDWPTSQDAMPSANVIVVETSNLIIRSASEFCLSSDPVSMEPQESTFSSNPFFKLRSISSQSLVEQEIRMVRQREEEWRRQKEEMEEEEGGGLEERKREVQHVPEVPDRCVSSPSSPSRNRKMERSSLSCDHKFPSFLSSVPRRQNSMAQRWEPPY</sequence>
<comment type="caution">
    <text evidence="2">The sequence shown here is derived from an EMBL/GenBank/DDBJ whole genome shotgun (WGS) entry which is preliminary data.</text>
</comment>
<dbReference type="PANTHER" id="PTHR18839">
    <property type="entry name" value="MITOTIC INTERACTOR AND SUBSTRATE OF PLK1 MISP FAMILY MEMBER"/>
    <property type="match status" value="1"/>
</dbReference>
<feature type="compositionally biased region" description="Basic and acidic residues" evidence="1">
    <location>
        <begin position="423"/>
        <end position="438"/>
    </location>
</feature>
<dbReference type="Proteomes" id="UP000518266">
    <property type="component" value="Unassembled WGS sequence"/>
</dbReference>
<dbReference type="OrthoDB" id="9937247at2759"/>
<protein>
    <submittedName>
        <fullName evidence="2">Uncharacterized protein</fullName>
    </submittedName>
</protein>
<feature type="region of interest" description="Disordered" evidence="1">
    <location>
        <begin position="12"/>
        <end position="44"/>
    </location>
</feature>
<feature type="compositionally biased region" description="Low complexity" evidence="1">
    <location>
        <begin position="277"/>
        <end position="295"/>
    </location>
</feature>
<feature type="region of interest" description="Disordered" evidence="1">
    <location>
        <begin position="56"/>
        <end position="148"/>
    </location>
</feature>
<organism evidence="2 3">
    <name type="scientific">Dissostichus mawsoni</name>
    <name type="common">Antarctic cod</name>
    <dbReference type="NCBI Taxonomy" id="36200"/>
    <lineage>
        <taxon>Eukaryota</taxon>
        <taxon>Metazoa</taxon>
        <taxon>Chordata</taxon>
        <taxon>Craniata</taxon>
        <taxon>Vertebrata</taxon>
        <taxon>Euteleostomi</taxon>
        <taxon>Actinopterygii</taxon>
        <taxon>Neopterygii</taxon>
        <taxon>Teleostei</taxon>
        <taxon>Neoteleostei</taxon>
        <taxon>Acanthomorphata</taxon>
        <taxon>Eupercaria</taxon>
        <taxon>Perciformes</taxon>
        <taxon>Notothenioidei</taxon>
        <taxon>Nototheniidae</taxon>
        <taxon>Dissostichus</taxon>
    </lineage>
</organism>
<evidence type="ECO:0000313" key="2">
    <source>
        <dbReference type="EMBL" id="KAF3858920.1"/>
    </source>
</evidence>
<dbReference type="AlphaFoldDB" id="A0A7J5ZBH3"/>
<feature type="compositionally biased region" description="Acidic residues" evidence="1">
    <location>
        <begin position="99"/>
        <end position="114"/>
    </location>
</feature>
<evidence type="ECO:0000313" key="3">
    <source>
        <dbReference type="Proteomes" id="UP000518266"/>
    </source>
</evidence>
<feature type="compositionally biased region" description="Basic and acidic residues" evidence="1">
    <location>
        <begin position="115"/>
        <end position="131"/>
    </location>
</feature>
<reference evidence="2 3" key="1">
    <citation type="submission" date="2020-03" db="EMBL/GenBank/DDBJ databases">
        <title>Dissostichus mawsoni Genome sequencing and assembly.</title>
        <authorList>
            <person name="Park H."/>
        </authorList>
    </citation>
    <scope>NUCLEOTIDE SEQUENCE [LARGE SCALE GENOMIC DNA]</scope>
    <source>
        <strain evidence="2">DM0001</strain>
        <tissue evidence="2">Muscle</tissue>
    </source>
</reference>
<name>A0A7J5ZBH3_DISMA</name>
<feature type="compositionally biased region" description="Basic and acidic residues" evidence="1">
    <location>
        <begin position="83"/>
        <end position="98"/>
    </location>
</feature>
<feature type="compositionally biased region" description="Basic and acidic residues" evidence="1">
    <location>
        <begin position="30"/>
        <end position="44"/>
    </location>
</feature>
<accession>A0A7J5ZBH3</accession>
<feature type="compositionally biased region" description="Polar residues" evidence="1">
    <location>
        <begin position="200"/>
        <end position="211"/>
    </location>
</feature>